<evidence type="ECO:0008006" key="4">
    <source>
        <dbReference type="Google" id="ProtNLM"/>
    </source>
</evidence>
<evidence type="ECO:0000256" key="1">
    <source>
        <dbReference type="SAM" id="MobiDB-lite"/>
    </source>
</evidence>
<dbReference type="Proteomes" id="UP001642540">
    <property type="component" value="Unassembled WGS sequence"/>
</dbReference>
<dbReference type="EMBL" id="CAXLJM020000039">
    <property type="protein sequence ID" value="CAL8107963.1"/>
    <property type="molecule type" value="Genomic_DNA"/>
</dbReference>
<comment type="caution">
    <text evidence="2">The sequence shown here is derived from an EMBL/GenBank/DDBJ whole genome shotgun (WGS) entry which is preliminary data.</text>
</comment>
<feature type="compositionally biased region" description="Polar residues" evidence="1">
    <location>
        <begin position="256"/>
        <end position="273"/>
    </location>
</feature>
<feature type="region of interest" description="Disordered" evidence="1">
    <location>
        <begin position="256"/>
        <end position="335"/>
    </location>
</feature>
<evidence type="ECO:0000313" key="3">
    <source>
        <dbReference type="Proteomes" id="UP001642540"/>
    </source>
</evidence>
<accession>A0ABP1QP17</accession>
<feature type="compositionally biased region" description="Polar residues" evidence="1">
    <location>
        <begin position="326"/>
        <end position="335"/>
    </location>
</feature>
<organism evidence="2 3">
    <name type="scientific">Orchesella dallaii</name>
    <dbReference type="NCBI Taxonomy" id="48710"/>
    <lineage>
        <taxon>Eukaryota</taxon>
        <taxon>Metazoa</taxon>
        <taxon>Ecdysozoa</taxon>
        <taxon>Arthropoda</taxon>
        <taxon>Hexapoda</taxon>
        <taxon>Collembola</taxon>
        <taxon>Entomobryomorpha</taxon>
        <taxon>Entomobryoidea</taxon>
        <taxon>Orchesellidae</taxon>
        <taxon>Orchesellinae</taxon>
        <taxon>Orchesella</taxon>
    </lineage>
</organism>
<keyword evidence="3" id="KW-1185">Reference proteome</keyword>
<sequence length="335" mass="37093">MTELAEIHELICGLKVGIGNLELKVEKSITAISNEISGQTNMLATSKTDISSLKVSIDGLTRSVNALKATSKPVTTSSSTTIPPPTPPVAGPSGALHVDATYGLTAPKYKSGSMTPNSFIAEVQEYLTLKGTPQSQWHLLVGRFFEIESDIACWWRSKRSSVKTWTDFVSAFKSYEDCVSTYDLQVHTLYTKQQRLDEPFESFAWYLVKTARIIIGSINKIRKLEGKPPLRMRQSDPLPDKTAYDRNNQQRMKSYFKSQASGNQQHKTPTIPASETGKPPVDPGVQVPTPPLGERKPEGNFGNRNAGSGGNRNRNQWHRREDRDINANTNNQGNA</sequence>
<gene>
    <name evidence="2" type="ORF">ODALV1_LOCUS12829</name>
</gene>
<protein>
    <recommendedName>
        <fullName evidence="4">Activity-regulated cytoskeleton-associated protein</fullName>
    </recommendedName>
</protein>
<name>A0ABP1QP17_9HEXA</name>
<feature type="compositionally biased region" description="Low complexity" evidence="1">
    <location>
        <begin position="299"/>
        <end position="314"/>
    </location>
</feature>
<proteinExistence type="predicted"/>
<evidence type="ECO:0000313" key="2">
    <source>
        <dbReference type="EMBL" id="CAL8107963.1"/>
    </source>
</evidence>
<reference evidence="2 3" key="1">
    <citation type="submission" date="2024-08" db="EMBL/GenBank/DDBJ databases">
        <authorList>
            <person name="Cucini C."/>
            <person name="Frati F."/>
        </authorList>
    </citation>
    <scope>NUCLEOTIDE SEQUENCE [LARGE SCALE GENOMIC DNA]</scope>
</reference>